<accession>A0A8S5RBJ4</accession>
<dbReference type="EMBL" id="BK059087">
    <property type="protein sequence ID" value="DAE28522.1"/>
    <property type="molecule type" value="Genomic_DNA"/>
</dbReference>
<name>A0A8S5RBJ4_9VIRU</name>
<reference evidence="1" key="1">
    <citation type="journal article" date="2021" name="Proc. Natl. Acad. Sci. U.S.A.">
        <title>A Catalog of Tens of Thousands of Viruses from Human Metagenomes Reveals Hidden Associations with Chronic Diseases.</title>
        <authorList>
            <person name="Tisza M.J."/>
            <person name="Buck C.B."/>
        </authorList>
    </citation>
    <scope>NUCLEOTIDE SEQUENCE</scope>
    <source>
        <strain evidence="1">Ct9pU4</strain>
    </source>
</reference>
<sequence>MDCVDSLINRVLNIMMLALKRKLTTTKKTIHIQRLENTILG</sequence>
<protein>
    <submittedName>
        <fullName evidence="1">Uncharacterized protein</fullName>
    </submittedName>
</protein>
<proteinExistence type="predicted"/>
<evidence type="ECO:0000313" key="1">
    <source>
        <dbReference type="EMBL" id="DAE28522.1"/>
    </source>
</evidence>
<organism evidence="1">
    <name type="scientific">virus sp. ct9pU4</name>
    <dbReference type="NCBI Taxonomy" id="2828248"/>
    <lineage>
        <taxon>Viruses</taxon>
    </lineage>
</organism>